<protein>
    <submittedName>
        <fullName evidence="4">SPFH domain-containing protein</fullName>
    </submittedName>
</protein>
<feature type="region of interest" description="Disordered" evidence="1">
    <location>
        <begin position="277"/>
        <end position="335"/>
    </location>
</feature>
<evidence type="ECO:0000313" key="5">
    <source>
        <dbReference type="Proteomes" id="UP001281447"/>
    </source>
</evidence>
<reference evidence="4 5" key="1">
    <citation type="submission" date="2023-10" db="EMBL/GenBank/DDBJ databases">
        <title>Virgibacillus halophilus 5B73C genome.</title>
        <authorList>
            <person name="Miliotis G."/>
            <person name="Sengupta P."/>
            <person name="Hameed A."/>
            <person name="Chuvochina M."/>
            <person name="Mcdonagh F."/>
            <person name="Simpson A.C."/>
            <person name="Singh N.K."/>
            <person name="Rekha P.D."/>
            <person name="Raman K."/>
            <person name="Hugenholtz P."/>
            <person name="Venkateswaran K."/>
        </authorList>
    </citation>
    <scope>NUCLEOTIDE SEQUENCE [LARGE SCALE GENOMIC DNA]</scope>
    <source>
        <strain evidence="4 5">5B73C</strain>
    </source>
</reference>
<accession>A0ABU5C8B3</accession>
<dbReference type="EMBL" id="JAWDIP010000003">
    <property type="protein sequence ID" value="MDY0395564.1"/>
    <property type="molecule type" value="Genomic_DNA"/>
</dbReference>
<dbReference type="PANTHER" id="PTHR37826:SF2">
    <property type="entry name" value="ZINC-RIBBON DOMAIN-CONTAINING PROTEIN"/>
    <property type="match status" value="1"/>
</dbReference>
<dbReference type="InterPro" id="IPR059113">
    <property type="entry name" value="Znf_ribbon"/>
</dbReference>
<dbReference type="InterPro" id="IPR036013">
    <property type="entry name" value="Band_7/SPFH_dom_sf"/>
</dbReference>
<dbReference type="Pfam" id="PF13421">
    <property type="entry name" value="Band_7_1"/>
    <property type="match status" value="1"/>
</dbReference>
<dbReference type="InterPro" id="IPR033880">
    <property type="entry name" value="SPFH_YdjI"/>
</dbReference>
<dbReference type="PANTHER" id="PTHR37826">
    <property type="entry name" value="FLOTILLIN BAND_7_5 DOMAIN PROTEIN"/>
    <property type="match status" value="1"/>
</dbReference>
<feature type="compositionally biased region" description="Low complexity" evidence="1">
    <location>
        <begin position="277"/>
        <end position="310"/>
    </location>
</feature>
<dbReference type="Proteomes" id="UP001281447">
    <property type="component" value="Unassembled WGS sequence"/>
</dbReference>
<evidence type="ECO:0000259" key="3">
    <source>
        <dbReference type="Pfam" id="PF13421"/>
    </source>
</evidence>
<dbReference type="CDD" id="cd03408">
    <property type="entry name" value="SPFH_like_u1"/>
    <property type="match status" value="1"/>
</dbReference>
<comment type="caution">
    <text evidence="4">The sequence shown here is derived from an EMBL/GenBank/DDBJ whole genome shotgun (WGS) entry which is preliminary data.</text>
</comment>
<gene>
    <name evidence="4" type="ORF">RWE15_15450</name>
</gene>
<name>A0ABU5C8B3_9BACI</name>
<evidence type="ECO:0000259" key="2">
    <source>
        <dbReference type="Pfam" id="PF13248"/>
    </source>
</evidence>
<evidence type="ECO:0000256" key="1">
    <source>
        <dbReference type="SAM" id="MobiDB-lite"/>
    </source>
</evidence>
<feature type="domain" description="SPFH" evidence="3">
    <location>
        <begin position="28"/>
        <end position="231"/>
    </location>
</feature>
<proteinExistence type="predicted"/>
<dbReference type="Pfam" id="PF13248">
    <property type="entry name" value="Zn_ribbon_3"/>
    <property type="match status" value="1"/>
</dbReference>
<evidence type="ECO:0000313" key="4">
    <source>
        <dbReference type="EMBL" id="MDY0395564.1"/>
    </source>
</evidence>
<sequence length="345" mass="38445">MGFFSNQFSSVVEWDEFRDDMIFWKWGDDEIKKGSRLIIEPGQDAIFFQQGRIEGIFKEEGDYDIESQIIPFLSTLKGFKFGFNTGMRVKVLFVNTKEFTIKWGTKGPINIPTPQLPGGMPIRANGTLTFKVDDYVSLIDKVAGVKDSYLTQDIRIRIISVLDQLLMKWIVREGKDMFNLQANAFDISSGIKEDLDMEMVKIGMTITDFNIMSFNYPKEVQDMVTKAASQGMVGDVDRYQRMEMTDGIASGKIKSGGTASDMAGMMMGMNVANQMMNTMNMNPNQNNNQGQGAQGQNQQDQPNQQSGQAGPPNENGSGKKPNFCPNCGHKNEGANFCPNCGQKLG</sequence>
<dbReference type="Gene3D" id="3.30.479.30">
    <property type="entry name" value="Band 7 domain"/>
    <property type="match status" value="1"/>
</dbReference>
<dbReference type="SUPFAM" id="SSF117892">
    <property type="entry name" value="Band 7/SPFH domain"/>
    <property type="match status" value="1"/>
</dbReference>
<keyword evidence="5" id="KW-1185">Reference proteome</keyword>
<organism evidence="4 5">
    <name type="scientific">Tigheibacillus halophilus</name>
    <dbReference type="NCBI Taxonomy" id="361280"/>
    <lineage>
        <taxon>Bacteria</taxon>
        <taxon>Bacillati</taxon>
        <taxon>Bacillota</taxon>
        <taxon>Bacilli</taxon>
        <taxon>Bacillales</taxon>
        <taxon>Bacillaceae</taxon>
        <taxon>Tigheibacillus</taxon>
    </lineage>
</organism>
<dbReference type="RefSeq" id="WP_390357761.1">
    <property type="nucleotide sequence ID" value="NZ_JBHUIZ010000016.1"/>
</dbReference>
<feature type="domain" description="Putative zinc-ribbon" evidence="2">
    <location>
        <begin position="324"/>
        <end position="344"/>
    </location>
</feature>